<dbReference type="InterPro" id="IPR011912">
    <property type="entry name" value="Heptose_epim"/>
</dbReference>
<feature type="binding site" evidence="4">
    <location>
        <position position="178"/>
    </location>
    <ligand>
        <name>NADP(+)</name>
        <dbReference type="ChEBI" id="CHEBI:58349"/>
    </ligand>
</feature>
<dbReference type="CDD" id="cd05248">
    <property type="entry name" value="ADP_GME_SDR_e"/>
    <property type="match status" value="1"/>
</dbReference>
<keyword evidence="7" id="KW-1185">Reference proteome</keyword>
<dbReference type="SUPFAM" id="SSF51735">
    <property type="entry name" value="NAD(P)-binding Rossmann-fold domains"/>
    <property type="match status" value="1"/>
</dbReference>
<comment type="domain">
    <text evidence="4">Contains a large N-terminal NADP-binding domain, and a smaller C-terminal substrate-binding domain.</text>
</comment>
<feature type="binding site" evidence="4">
    <location>
        <position position="44"/>
    </location>
    <ligand>
        <name>NADP(+)</name>
        <dbReference type="ChEBI" id="CHEBI:58349"/>
    </ligand>
</feature>
<comment type="cofactor">
    <cofactor evidence="4">
        <name>NADP(+)</name>
        <dbReference type="ChEBI" id="CHEBI:58349"/>
    </cofactor>
    <text evidence="4">Binds 1 NADP(+) per subunit.</text>
</comment>
<gene>
    <name evidence="4" type="primary">hldD</name>
    <name evidence="6" type="ORF">HNQ65_002604</name>
</gene>
<dbReference type="HAMAP" id="MF_01601">
    <property type="entry name" value="Heptose_epimerase"/>
    <property type="match status" value="1"/>
</dbReference>
<keyword evidence="1 4" id="KW-0521">NADP</keyword>
<protein>
    <recommendedName>
        <fullName evidence="4">ADP-L-glycero-D-manno-heptose-6-epimerase</fullName>
        <ecNumber evidence="4">5.1.3.20</ecNumber>
    </recommendedName>
    <alternativeName>
        <fullName evidence="4">ADP-L-glycero-beta-D-manno-heptose-6-epimerase</fullName>
        <shortName evidence="4">ADP-glyceromanno-heptose 6-epimerase</shortName>
        <shortName evidence="4">ADP-hep 6-epimerase</shortName>
        <shortName evidence="4">AGME</shortName>
    </alternativeName>
</protein>
<feature type="binding site" evidence="4">
    <location>
        <position position="177"/>
    </location>
    <ligand>
        <name>substrate</name>
    </ligand>
</feature>
<dbReference type="InterPro" id="IPR001509">
    <property type="entry name" value="Epimerase_deHydtase"/>
</dbReference>
<feature type="binding site" evidence="4">
    <location>
        <position position="195"/>
    </location>
    <ligand>
        <name>substrate</name>
    </ligand>
</feature>
<dbReference type="PANTHER" id="PTHR43103:SF3">
    <property type="entry name" value="ADP-L-GLYCERO-D-MANNO-HEPTOSE-6-EPIMERASE"/>
    <property type="match status" value="1"/>
</dbReference>
<feature type="binding site" evidence="4">
    <location>
        <position position="154"/>
    </location>
    <ligand>
        <name>NADP(+)</name>
        <dbReference type="ChEBI" id="CHEBI:58349"/>
    </ligand>
</feature>
<feature type="binding site" evidence="4">
    <location>
        <begin position="16"/>
        <end position="17"/>
    </location>
    <ligand>
        <name>NADP(+)</name>
        <dbReference type="ChEBI" id="CHEBI:58349"/>
    </ligand>
</feature>
<feature type="binding site" evidence="4">
    <location>
        <position position="99"/>
    </location>
    <ligand>
        <name>NADP(+)</name>
        <dbReference type="ChEBI" id="CHEBI:58349"/>
    </ligand>
</feature>
<feature type="binding site" evidence="4">
    <location>
        <position position="186"/>
    </location>
    <ligand>
        <name>NADP(+)</name>
        <dbReference type="ChEBI" id="CHEBI:58349"/>
    </ligand>
</feature>
<dbReference type="NCBIfam" id="TIGR02197">
    <property type="entry name" value="heptose_epim"/>
    <property type="match status" value="1"/>
</dbReference>
<feature type="binding site" evidence="4">
    <location>
        <position position="288"/>
    </location>
    <ligand>
        <name>substrate</name>
    </ligand>
</feature>
<feature type="binding site" evidence="4">
    <location>
        <position position="188"/>
    </location>
    <ligand>
        <name>substrate</name>
    </ligand>
</feature>
<feature type="domain" description="NAD-dependent epimerase/dehydratase" evidence="5">
    <location>
        <begin position="8"/>
        <end position="251"/>
    </location>
</feature>
<comment type="similarity">
    <text evidence="4">Belongs to the NAD(P)-dependent epimerase/dehydratase family. HldD subfamily.</text>
</comment>
<feature type="binding site" evidence="4">
    <location>
        <position position="223"/>
    </location>
    <ligand>
        <name>substrate</name>
    </ligand>
</feature>
<dbReference type="UniPathway" id="UPA00356">
    <property type="reaction ID" value="UER00440"/>
</dbReference>
<evidence type="ECO:0000313" key="7">
    <source>
        <dbReference type="Proteomes" id="UP000590740"/>
    </source>
</evidence>
<keyword evidence="2 4" id="KW-0413">Isomerase</keyword>
<evidence type="ECO:0000313" key="6">
    <source>
        <dbReference type="EMBL" id="MBB5033021.1"/>
    </source>
</evidence>
<accession>A0A7W8DKM8</accession>
<name>A0A7W8DKM8_9BACT</name>
<evidence type="ECO:0000256" key="1">
    <source>
        <dbReference type="ARBA" id="ARBA00022857"/>
    </source>
</evidence>
<dbReference type="EMBL" id="JACHIG010000005">
    <property type="protein sequence ID" value="MBB5033021.1"/>
    <property type="molecule type" value="Genomic_DNA"/>
</dbReference>
<feature type="active site" description="Proton acceptor" evidence="4">
    <location>
        <position position="150"/>
    </location>
</feature>
<feature type="active site" description="Proton acceptor" evidence="4">
    <location>
        <position position="186"/>
    </location>
</feature>
<dbReference type="PANTHER" id="PTHR43103">
    <property type="entry name" value="NUCLEOSIDE-DIPHOSPHATE-SUGAR EPIMERASE"/>
    <property type="match status" value="1"/>
</dbReference>
<dbReference type="GO" id="GO:0005975">
    <property type="term" value="P:carbohydrate metabolic process"/>
    <property type="evidence" value="ECO:0007669"/>
    <property type="project" value="UniProtKB-UniRule"/>
</dbReference>
<evidence type="ECO:0000256" key="2">
    <source>
        <dbReference type="ARBA" id="ARBA00023235"/>
    </source>
</evidence>
<dbReference type="RefSeq" id="WP_184339943.1">
    <property type="nucleotide sequence ID" value="NZ_JACHIG010000005.1"/>
</dbReference>
<dbReference type="GO" id="GO:0050661">
    <property type="term" value="F:NADP binding"/>
    <property type="evidence" value="ECO:0007669"/>
    <property type="project" value="InterPro"/>
</dbReference>
<dbReference type="InterPro" id="IPR036291">
    <property type="entry name" value="NAD(P)-bd_dom_sf"/>
</dbReference>
<comment type="catalytic activity">
    <reaction evidence="4">
        <text>ADP-D-glycero-beta-D-manno-heptose = ADP-L-glycero-beta-D-manno-heptose</text>
        <dbReference type="Rhea" id="RHEA:17577"/>
        <dbReference type="ChEBI" id="CHEBI:59967"/>
        <dbReference type="ChEBI" id="CHEBI:61506"/>
        <dbReference type="EC" id="5.1.3.20"/>
    </reaction>
</comment>
<dbReference type="Proteomes" id="UP000590740">
    <property type="component" value="Unassembled WGS sequence"/>
</dbReference>
<dbReference type="GO" id="GO:0097171">
    <property type="term" value="P:ADP-L-glycero-beta-D-manno-heptose biosynthetic process"/>
    <property type="evidence" value="ECO:0007669"/>
    <property type="project" value="UniProtKB-UniPathway"/>
</dbReference>
<dbReference type="Gene3D" id="3.40.50.720">
    <property type="entry name" value="NAD(P)-binding Rossmann-like Domain"/>
    <property type="match status" value="1"/>
</dbReference>
<evidence type="ECO:0000256" key="4">
    <source>
        <dbReference type="HAMAP-Rule" id="MF_01601"/>
    </source>
</evidence>
<dbReference type="GO" id="GO:0008712">
    <property type="term" value="F:ADP-glyceromanno-heptose 6-epimerase activity"/>
    <property type="evidence" value="ECO:0007669"/>
    <property type="project" value="UniProtKB-UniRule"/>
</dbReference>
<comment type="subunit">
    <text evidence="4">Homopentamer.</text>
</comment>
<comment type="caution">
    <text evidence="6">The sequence shown here is derived from an EMBL/GenBank/DDBJ whole genome shotgun (WGS) entry which is preliminary data.</text>
</comment>
<organism evidence="6 7">
    <name type="scientific">Prosthecobacter vanneervenii</name>
    <dbReference type="NCBI Taxonomy" id="48466"/>
    <lineage>
        <taxon>Bacteria</taxon>
        <taxon>Pseudomonadati</taxon>
        <taxon>Verrucomicrobiota</taxon>
        <taxon>Verrucomicrobiia</taxon>
        <taxon>Verrucomicrobiales</taxon>
        <taxon>Verrucomicrobiaceae</taxon>
        <taxon>Prosthecobacter</taxon>
    </lineage>
</organism>
<keyword evidence="3 4" id="KW-0119">Carbohydrate metabolism</keyword>
<feature type="binding site" evidence="4">
    <location>
        <begin position="37"/>
        <end position="38"/>
    </location>
    <ligand>
        <name>NADP(+)</name>
        <dbReference type="ChEBI" id="CHEBI:58349"/>
    </ligand>
</feature>
<dbReference type="Pfam" id="PF01370">
    <property type="entry name" value="Epimerase"/>
    <property type="match status" value="1"/>
</dbReference>
<reference evidence="6 7" key="1">
    <citation type="submission" date="2020-08" db="EMBL/GenBank/DDBJ databases">
        <title>Genomic Encyclopedia of Type Strains, Phase IV (KMG-IV): sequencing the most valuable type-strain genomes for metagenomic binning, comparative biology and taxonomic classification.</title>
        <authorList>
            <person name="Goeker M."/>
        </authorList>
    </citation>
    <scope>NUCLEOTIDE SEQUENCE [LARGE SCALE GENOMIC DNA]</scope>
    <source>
        <strain evidence="6 7">DSM 12252</strain>
    </source>
</reference>
<comment type="pathway">
    <text evidence="4">Nucleotide-sugar biosynthesis; ADP-L-glycero-beta-D-manno-heptose biosynthesis; ADP-L-glycero-beta-D-manno-heptose from D-glycero-beta-D-manno-heptose 7-phosphate: step 4/4.</text>
</comment>
<dbReference type="AlphaFoldDB" id="A0A7W8DKM8"/>
<proteinExistence type="inferred from homology"/>
<feature type="binding site" evidence="4">
    <location>
        <begin position="209"/>
        <end position="212"/>
    </location>
    <ligand>
        <name>substrate</name>
    </ligand>
</feature>
<evidence type="ECO:0000259" key="5">
    <source>
        <dbReference type="Pfam" id="PF01370"/>
    </source>
</evidence>
<dbReference type="Gene3D" id="3.90.25.10">
    <property type="entry name" value="UDP-galactose 4-epimerase, domain 1"/>
    <property type="match status" value="1"/>
</dbReference>
<sequence length="334" mass="37668">MKNTESRILITGGAGFIGSALVWELNRRGCENIVVCDRLSTDEKWKNLVPLKFADYIDGNDLLQAVQHSPAKIGRFDHILHLGACSATTERDADYLMRNNYEFTKQLCQWSLASQTRFVYASSAATYGDGAHGMDDQMADLHALRPLNMYGYSKHLFDLHAKREGWLPHIVGLKYFNVYGPNEDHKADMRSLVHKACGQILATDKVQLFKSHRPDYKHGEQMRDFLYVKDAIRMTLHLAETPSAGGLFNLGSGKAHTWVELATAIFTALGKEPNIEFIDMPEHLQSKYQYYTCADIAKLRGSGFKTEITPLAEAVRDYVQGYLVPDKRLGDEVS</sequence>
<dbReference type="EC" id="5.1.3.20" evidence="4"/>
<comment type="caution">
    <text evidence="4">Lacks conserved residue(s) required for the propagation of feature annotation.</text>
</comment>
<evidence type="ECO:0000256" key="3">
    <source>
        <dbReference type="ARBA" id="ARBA00023277"/>
    </source>
</evidence>
<comment type="function">
    <text evidence="4">Catalyzes the interconversion between ADP-D-glycero-beta-D-manno-heptose and ADP-L-glycero-beta-D-manno-heptose via an epimerization at carbon 6 of the heptose.</text>
</comment>
<feature type="binding site" evidence="4">
    <location>
        <begin position="82"/>
        <end position="86"/>
    </location>
    <ligand>
        <name>NADP(+)</name>
        <dbReference type="ChEBI" id="CHEBI:58349"/>
    </ligand>
</feature>